<dbReference type="PROSITE" id="PS51141">
    <property type="entry name" value="ZF_SBP"/>
    <property type="match status" value="1"/>
</dbReference>
<dbReference type="Proteomes" id="UP000298416">
    <property type="component" value="Unassembled WGS sequence"/>
</dbReference>
<evidence type="ECO:0000256" key="7">
    <source>
        <dbReference type="ARBA" id="ARBA00023163"/>
    </source>
</evidence>
<keyword evidence="2" id="KW-0479">Metal-binding</keyword>
<keyword evidence="4" id="KW-0862">Zinc</keyword>
<gene>
    <name evidence="12" type="ORF">SASPL_140479</name>
</gene>
<comment type="function">
    <text evidence="9">Probable transcriptional factor. Binds to the promoter of the SQUAMOSA gene.</text>
</comment>
<dbReference type="OrthoDB" id="514967at2759"/>
<keyword evidence="8" id="KW-0539">Nucleus</keyword>
<accession>A0A8X8WQI9</accession>
<dbReference type="PANTHER" id="PTHR31251:SF226">
    <property type="entry name" value="SQUAMOSA PROMOTER-BINDING-LIKE PROTEIN 6"/>
    <property type="match status" value="1"/>
</dbReference>
<keyword evidence="6" id="KW-0238">DNA-binding</keyword>
<evidence type="ECO:0000256" key="9">
    <source>
        <dbReference type="ARBA" id="ARBA00056472"/>
    </source>
</evidence>
<proteinExistence type="predicted"/>
<reference evidence="12" key="1">
    <citation type="submission" date="2018-01" db="EMBL/GenBank/DDBJ databases">
        <authorList>
            <person name="Mao J.F."/>
        </authorList>
    </citation>
    <scope>NUCLEOTIDE SEQUENCE</scope>
    <source>
        <strain evidence="12">Huo1</strain>
        <tissue evidence="12">Leaf</tissue>
    </source>
</reference>
<dbReference type="GO" id="GO:0003677">
    <property type="term" value="F:DNA binding"/>
    <property type="evidence" value="ECO:0007669"/>
    <property type="project" value="UniProtKB-KW"/>
</dbReference>
<dbReference type="FunFam" id="4.10.1100.10:FF:000001">
    <property type="entry name" value="Squamosa promoter-binding-like protein 14"/>
    <property type="match status" value="1"/>
</dbReference>
<dbReference type="InterPro" id="IPR004333">
    <property type="entry name" value="SBP_dom"/>
</dbReference>
<evidence type="ECO:0000259" key="11">
    <source>
        <dbReference type="PROSITE" id="PS51141"/>
    </source>
</evidence>
<protein>
    <recommendedName>
        <fullName evidence="11">SBP-type domain-containing protein</fullName>
    </recommendedName>
</protein>
<dbReference type="Pfam" id="PF03110">
    <property type="entry name" value="SBP"/>
    <property type="match status" value="1"/>
</dbReference>
<dbReference type="PANTHER" id="PTHR31251">
    <property type="entry name" value="SQUAMOSA PROMOTER-BINDING-LIKE PROTEIN 4"/>
    <property type="match status" value="1"/>
</dbReference>
<evidence type="ECO:0000256" key="4">
    <source>
        <dbReference type="ARBA" id="ARBA00022833"/>
    </source>
</evidence>
<dbReference type="EMBL" id="PNBA02000015">
    <property type="protein sequence ID" value="KAG6399006.1"/>
    <property type="molecule type" value="Genomic_DNA"/>
</dbReference>
<evidence type="ECO:0000256" key="5">
    <source>
        <dbReference type="ARBA" id="ARBA00023015"/>
    </source>
</evidence>
<comment type="subcellular location">
    <subcellularLocation>
        <location evidence="1">Nucleus</location>
    </subcellularLocation>
</comment>
<dbReference type="GO" id="GO:0005634">
    <property type="term" value="C:nucleus"/>
    <property type="evidence" value="ECO:0007669"/>
    <property type="project" value="UniProtKB-SubCell"/>
</dbReference>
<dbReference type="AlphaFoldDB" id="A0A8X8WQI9"/>
<evidence type="ECO:0000256" key="2">
    <source>
        <dbReference type="ARBA" id="ARBA00022723"/>
    </source>
</evidence>
<dbReference type="GO" id="GO:0008270">
    <property type="term" value="F:zinc ion binding"/>
    <property type="evidence" value="ECO:0007669"/>
    <property type="project" value="UniProtKB-KW"/>
</dbReference>
<evidence type="ECO:0000313" key="12">
    <source>
        <dbReference type="EMBL" id="KAG6399006.1"/>
    </source>
</evidence>
<evidence type="ECO:0000256" key="3">
    <source>
        <dbReference type="ARBA" id="ARBA00022771"/>
    </source>
</evidence>
<keyword evidence="7" id="KW-0804">Transcription</keyword>
<evidence type="ECO:0000256" key="8">
    <source>
        <dbReference type="ARBA" id="ARBA00023242"/>
    </source>
</evidence>
<sequence>MEFMSCAFEGRAVLCSDDTYFGGDNLTSSRNLLHLWDGEDEVDSIGIIKPLSPEATSKPFLADQCLDSNGDRHSGKPVQEITVDALMEFGMRIPSSANKAKDEKSSPEPLMSAKRAKLTNLQSLVPTCQVFGCNKDLSSSKDYHKRHRVCDLHSKTAVVIVNGIRQRFCQQCSRFHLLAEFDEGKRSCRKRLAGHNERRRKPQFNAHLGSTYFTGDASNSFIFSRILPGGLFSVQCNDRRLKVQDEPRQTSQLALDVKLSQSVLCFHGMGKQYPKNSLNAPSALPEMNSSSDSGFALSLLSAREHTLSTPMAQNSTTALGESSSKNFTPVIYSSNRDRVTIDAEIQPEPHDLKPTNPLSHQGANTVSLLELSLHLQRVEQQKYYGQIKMENDIFCDSTIA</sequence>
<organism evidence="12">
    <name type="scientific">Salvia splendens</name>
    <name type="common">Scarlet sage</name>
    <dbReference type="NCBI Taxonomy" id="180675"/>
    <lineage>
        <taxon>Eukaryota</taxon>
        <taxon>Viridiplantae</taxon>
        <taxon>Streptophyta</taxon>
        <taxon>Embryophyta</taxon>
        <taxon>Tracheophyta</taxon>
        <taxon>Spermatophyta</taxon>
        <taxon>Magnoliopsida</taxon>
        <taxon>eudicotyledons</taxon>
        <taxon>Gunneridae</taxon>
        <taxon>Pentapetalae</taxon>
        <taxon>asterids</taxon>
        <taxon>lamiids</taxon>
        <taxon>Lamiales</taxon>
        <taxon>Lamiaceae</taxon>
        <taxon>Nepetoideae</taxon>
        <taxon>Mentheae</taxon>
        <taxon>Salviinae</taxon>
        <taxon>Salvia</taxon>
        <taxon>Salvia subgen. Calosphace</taxon>
        <taxon>core Calosphace</taxon>
    </lineage>
</organism>
<dbReference type="InterPro" id="IPR044817">
    <property type="entry name" value="SBP-like"/>
</dbReference>
<keyword evidence="3 10" id="KW-0863">Zinc-finger</keyword>
<evidence type="ECO:0000256" key="6">
    <source>
        <dbReference type="ARBA" id="ARBA00023125"/>
    </source>
</evidence>
<keyword evidence="13" id="KW-1185">Reference proteome</keyword>
<evidence type="ECO:0000256" key="1">
    <source>
        <dbReference type="ARBA" id="ARBA00004123"/>
    </source>
</evidence>
<reference evidence="12" key="2">
    <citation type="submission" date="2020-08" db="EMBL/GenBank/DDBJ databases">
        <title>Plant Genome Project.</title>
        <authorList>
            <person name="Zhang R.-G."/>
        </authorList>
    </citation>
    <scope>NUCLEOTIDE SEQUENCE</scope>
    <source>
        <strain evidence="12">Huo1</strain>
        <tissue evidence="12">Leaf</tissue>
    </source>
</reference>
<name>A0A8X8WQI9_SALSN</name>
<feature type="domain" description="SBP-type" evidence="11">
    <location>
        <begin position="125"/>
        <end position="202"/>
    </location>
</feature>
<keyword evidence="5" id="KW-0805">Transcription regulation</keyword>
<evidence type="ECO:0000256" key="10">
    <source>
        <dbReference type="PROSITE-ProRule" id="PRU00470"/>
    </source>
</evidence>
<comment type="caution">
    <text evidence="12">The sequence shown here is derived from an EMBL/GenBank/DDBJ whole genome shotgun (WGS) entry which is preliminary data.</text>
</comment>
<evidence type="ECO:0000313" key="13">
    <source>
        <dbReference type="Proteomes" id="UP000298416"/>
    </source>
</evidence>